<feature type="compositionally biased region" description="Polar residues" evidence="1">
    <location>
        <begin position="79"/>
        <end position="88"/>
    </location>
</feature>
<organism evidence="2 3">
    <name type="scientific">Trematosphaeria pertusa</name>
    <dbReference type="NCBI Taxonomy" id="390896"/>
    <lineage>
        <taxon>Eukaryota</taxon>
        <taxon>Fungi</taxon>
        <taxon>Dikarya</taxon>
        <taxon>Ascomycota</taxon>
        <taxon>Pezizomycotina</taxon>
        <taxon>Dothideomycetes</taxon>
        <taxon>Pleosporomycetidae</taxon>
        <taxon>Pleosporales</taxon>
        <taxon>Massarineae</taxon>
        <taxon>Trematosphaeriaceae</taxon>
        <taxon>Trematosphaeria</taxon>
    </lineage>
</organism>
<gene>
    <name evidence="2" type="ORF">BU26DRAFT_570897</name>
</gene>
<dbReference type="OrthoDB" id="3939134at2759"/>
<evidence type="ECO:0000256" key="1">
    <source>
        <dbReference type="SAM" id="MobiDB-lite"/>
    </source>
</evidence>
<feature type="compositionally biased region" description="Polar residues" evidence="1">
    <location>
        <begin position="16"/>
        <end position="39"/>
    </location>
</feature>
<feature type="compositionally biased region" description="Polar residues" evidence="1">
    <location>
        <begin position="360"/>
        <end position="373"/>
    </location>
</feature>
<feature type="region of interest" description="Disordered" evidence="1">
    <location>
        <begin position="61"/>
        <end position="316"/>
    </location>
</feature>
<protein>
    <submittedName>
        <fullName evidence="2">Uncharacterized protein</fullName>
    </submittedName>
</protein>
<dbReference type="GeneID" id="54587406"/>
<dbReference type="Proteomes" id="UP000800094">
    <property type="component" value="Unassembled WGS sequence"/>
</dbReference>
<proteinExistence type="predicted"/>
<feature type="region of interest" description="Disordered" evidence="1">
    <location>
        <begin position="1"/>
        <end position="49"/>
    </location>
</feature>
<feature type="compositionally biased region" description="Low complexity" evidence="1">
    <location>
        <begin position="66"/>
        <end position="78"/>
    </location>
</feature>
<dbReference type="RefSeq" id="XP_033677214.1">
    <property type="nucleotide sequence ID" value="XM_033834076.1"/>
</dbReference>
<sequence length="822" mass="93498">MSPRKSRVTLDLSPPCESSGNESAEQQLVSESQEAVSSPQQPPGHSAIRSANLLNAVRIDRRQTISYPAPSSPPSQSSRTLGITSSPANMVRQKGRAGQLKRPSFLREDLARNPRTNLARRGDPFLPPESPEKASDTSPFKLPERVNRAPLKRVRRVEQAMVEDEHPESILTRPLPDKYPRKPFHATKKALPSGPTIGGHDLRNSGEHRRKSGRLAGEEANLSRVDFAKTPGFRAHAKTRSKRKAENEQQTTQGPSKSPRIEGRNGTAMEEAEAAEDATTKKQTRLRRNEPQVVIPVRKPKRALPGKAPSKIPVYELEDDSSLQLGDENDFDIQPQTEDIEIMETRSELVKKRGPPAKATRSTTVPIGGQTRSNAKHTEKALPVRRKPMRSRRAPATSSRVDEAEEVEPTADHSETGEQNESDEVREEANTKGHEADRDSVLGDAENIEESEAEEVSDHQSHDGDANTATDLDRVFEFLDSNARRGSCATKDGADIRQACRAAVELVQQPNLTLEEVSDTTKQLQAMLQEIRHNEDEKHRRTFKADAYGYLFRSLTRYLEVLHSWLEQHYRDLSRSLEAMRVLYPFVHAIVSFKDTIARWNIPLPQRYRNDRLVQDVDSQLIVPLRKVDETYCAILSQLEAGTRKWTHEELTQQRKEREEERRRCDESLTLRYKRWHDLHVWRLKYEPDPFLRPHLEFKEHLFNLLVADLDERDANGIRFERIPLFRERLSPARRVSPVATEGWTDAQMEALIDGLTKYAGPDVFRRIFKKYCGSGGVLRQFTVLEITAQAAAIRSALFNEYQNNEDWGEVPRWITQIPVLP</sequence>
<dbReference type="EMBL" id="ML987208">
    <property type="protein sequence ID" value="KAF2242210.1"/>
    <property type="molecule type" value="Genomic_DNA"/>
</dbReference>
<keyword evidence="3" id="KW-1185">Reference proteome</keyword>
<feature type="region of interest" description="Disordered" evidence="1">
    <location>
        <begin position="347"/>
        <end position="442"/>
    </location>
</feature>
<evidence type="ECO:0000313" key="2">
    <source>
        <dbReference type="EMBL" id="KAF2242210.1"/>
    </source>
</evidence>
<dbReference type="AlphaFoldDB" id="A0A6A6HXW6"/>
<reference evidence="2" key="1">
    <citation type="journal article" date="2020" name="Stud. Mycol.">
        <title>101 Dothideomycetes genomes: a test case for predicting lifestyles and emergence of pathogens.</title>
        <authorList>
            <person name="Haridas S."/>
            <person name="Albert R."/>
            <person name="Binder M."/>
            <person name="Bloem J."/>
            <person name="Labutti K."/>
            <person name="Salamov A."/>
            <person name="Andreopoulos B."/>
            <person name="Baker S."/>
            <person name="Barry K."/>
            <person name="Bills G."/>
            <person name="Bluhm B."/>
            <person name="Cannon C."/>
            <person name="Castanera R."/>
            <person name="Culley D."/>
            <person name="Daum C."/>
            <person name="Ezra D."/>
            <person name="Gonzalez J."/>
            <person name="Henrissat B."/>
            <person name="Kuo A."/>
            <person name="Liang C."/>
            <person name="Lipzen A."/>
            <person name="Lutzoni F."/>
            <person name="Magnuson J."/>
            <person name="Mondo S."/>
            <person name="Nolan M."/>
            <person name="Ohm R."/>
            <person name="Pangilinan J."/>
            <person name="Park H.-J."/>
            <person name="Ramirez L."/>
            <person name="Alfaro M."/>
            <person name="Sun H."/>
            <person name="Tritt A."/>
            <person name="Yoshinaga Y."/>
            <person name="Zwiers L.-H."/>
            <person name="Turgeon B."/>
            <person name="Goodwin S."/>
            <person name="Spatafora J."/>
            <person name="Crous P."/>
            <person name="Grigoriev I."/>
        </authorList>
    </citation>
    <scope>NUCLEOTIDE SEQUENCE</scope>
    <source>
        <strain evidence="2">CBS 122368</strain>
    </source>
</reference>
<feature type="compositionally biased region" description="Basic and acidic residues" evidence="1">
    <location>
        <begin position="427"/>
        <end position="441"/>
    </location>
</feature>
<accession>A0A6A6HXW6</accession>
<evidence type="ECO:0000313" key="3">
    <source>
        <dbReference type="Proteomes" id="UP000800094"/>
    </source>
</evidence>
<name>A0A6A6HXW6_9PLEO</name>
<feature type="compositionally biased region" description="Basic residues" evidence="1">
    <location>
        <begin position="383"/>
        <end position="393"/>
    </location>
</feature>